<comment type="cofactor">
    <cofactor evidence="1">
        <name>FAD</name>
        <dbReference type="ChEBI" id="CHEBI:57692"/>
    </cofactor>
</comment>
<name>A6DRL4_9BACT</name>
<dbReference type="SUPFAM" id="SSF160996">
    <property type="entry name" value="HI0933 insert domain-like"/>
    <property type="match status" value="1"/>
</dbReference>
<dbReference type="STRING" id="313628.LNTAR_13077"/>
<sequence>MNPNPKYDLVVIGAGAAGLMCAGLAAKKDIKTLIIDHNPKPGRKIIISGGGRCNFTNLNIQPDRYLSQNPRFCISALKRYTQHDFIKLVKSHSLTFHEKTLGQLFCDQKSHAILAILQEECRSKHVDTHYQCEVSEVRKLDNGFELTTSNGKVFTQKLVIASGGLSMPKIGATNFAYKIAKQFELNLIPTRPGLVPFTLSGEKLELAKSLAGVAIEAKVSLNKKTSFRENILFTHRGISGPAILQISSYWQESQPVFFNFLPDENPEEFINELRKTRAKENLDQVLKSYLPKKFIELFLRAPQKPMAQLSKVEINKIKEMLFQCSITPSGTEGYRTAEVTLGGLDTRELSSKSMEVQKVPGLYFIGESVDVTGWLGGYNFQWAWSSASACIENIQH</sequence>
<dbReference type="Gene3D" id="3.50.50.60">
    <property type="entry name" value="FAD/NAD(P)-binding domain"/>
    <property type="match status" value="1"/>
</dbReference>
<dbReference type="Pfam" id="PF03486">
    <property type="entry name" value="HI0933_like"/>
    <property type="match status" value="1"/>
</dbReference>
<dbReference type="AlphaFoldDB" id="A6DRL4"/>
<evidence type="ECO:0000313" key="6">
    <source>
        <dbReference type="EMBL" id="EDM25683.1"/>
    </source>
</evidence>
<dbReference type="InterPro" id="IPR023166">
    <property type="entry name" value="BaiN-like_dom_sf"/>
</dbReference>
<proteinExistence type="predicted"/>
<protein>
    <submittedName>
        <fullName evidence="6">Uncharacterized protein</fullName>
    </submittedName>
</protein>
<dbReference type="PANTHER" id="PTHR42887:SF2">
    <property type="entry name" value="OS12G0638800 PROTEIN"/>
    <property type="match status" value="1"/>
</dbReference>
<evidence type="ECO:0000259" key="4">
    <source>
        <dbReference type="Pfam" id="PF03486"/>
    </source>
</evidence>
<feature type="domain" description="RsdA/BaiN/AoA(So)-like insert" evidence="5">
    <location>
        <begin position="191"/>
        <end position="339"/>
    </location>
</feature>
<dbReference type="NCBIfam" id="TIGR00275">
    <property type="entry name" value="aminoacetone oxidase family FAD-binding enzyme"/>
    <property type="match status" value="1"/>
</dbReference>
<accession>A6DRL4</accession>
<dbReference type="InterPro" id="IPR004792">
    <property type="entry name" value="BaiN-like"/>
</dbReference>
<dbReference type="InterPro" id="IPR036188">
    <property type="entry name" value="FAD/NAD-bd_sf"/>
</dbReference>
<reference evidence="6 7" key="1">
    <citation type="journal article" date="2010" name="J. Bacteriol.">
        <title>Genome sequence of Lentisphaera araneosa HTCC2155T, the type species of the order Lentisphaerales in the phylum Lentisphaerae.</title>
        <authorList>
            <person name="Thrash J.C."/>
            <person name="Cho J.C."/>
            <person name="Vergin K.L."/>
            <person name="Morris R.M."/>
            <person name="Giovannoni S.J."/>
        </authorList>
    </citation>
    <scope>NUCLEOTIDE SEQUENCE [LARGE SCALE GENOMIC DNA]</scope>
    <source>
        <strain evidence="6 7">HTCC2155</strain>
    </source>
</reference>
<keyword evidence="3" id="KW-0274">FAD</keyword>
<dbReference type="eggNOG" id="COG2081">
    <property type="taxonomic scope" value="Bacteria"/>
</dbReference>
<dbReference type="SUPFAM" id="SSF51905">
    <property type="entry name" value="FAD/NAD(P)-binding domain"/>
    <property type="match status" value="1"/>
</dbReference>
<comment type="caution">
    <text evidence="6">The sequence shown here is derived from an EMBL/GenBank/DDBJ whole genome shotgun (WGS) entry which is preliminary data.</text>
</comment>
<organism evidence="6 7">
    <name type="scientific">Lentisphaera araneosa HTCC2155</name>
    <dbReference type="NCBI Taxonomy" id="313628"/>
    <lineage>
        <taxon>Bacteria</taxon>
        <taxon>Pseudomonadati</taxon>
        <taxon>Lentisphaerota</taxon>
        <taxon>Lentisphaeria</taxon>
        <taxon>Lentisphaerales</taxon>
        <taxon>Lentisphaeraceae</taxon>
        <taxon>Lentisphaera</taxon>
    </lineage>
</organism>
<dbReference type="InterPro" id="IPR057661">
    <property type="entry name" value="RsdA/BaiN/AoA(So)_Rossmann"/>
</dbReference>
<dbReference type="Gene3D" id="2.40.30.10">
    <property type="entry name" value="Translation factors"/>
    <property type="match status" value="1"/>
</dbReference>
<dbReference type="EMBL" id="ABCK01000025">
    <property type="protein sequence ID" value="EDM25683.1"/>
    <property type="molecule type" value="Genomic_DNA"/>
</dbReference>
<dbReference type="Gene3D" id="1.10.8.260">
    <property type="entry name" value="HI0933 insert domain-like"/>
    <property type="match status" value="1"/>
</dbReference>
<evidence type="ECO:0000256" key="2">
    <source>
        <dbReference type="ARBA" id="ARBA00022630"/>
    </source>
</evidence>
<evidence type="ECO:0000256" key="3">
    <source>
        <dbReference type="ARBA" id="ARBA00022827"/>
    </source>
</evidence>
<evidence type="ECO:0000259" key="5">
    <source>
        <dbReference type="Pfam" id="PF22780"/>
    </source>
</evidence>
<evidence type="ECO:0000313" key="7">
    <source>
        <dbReference type="Proteomes" id="UP000004947"/>
    </source>
</evidence>
<gene>
    <name evidence="6" type="ORF">LNTAR_13077</name>
</gene>
<dbReference type="Pfam" id="PF22780">
    <property type="entry name" value="HI0933_like_1st"/>
    <property type="match status" value="1"/>
</dbReference>
<dbReference type="RefSeq" id="WP_007280485.1">
    <property type="nucleotide sequence ID" value="NZ_ABCK01000025.1"/>
</dbReference>
<dbReference type="InterPro" id="IPR055178">
    <property type="entry name" value="RsdA/BaiN/AoA(So)-like_dom"/>
</dbReference>
<dbReference type="Proteomes" id="UP000004947">
    <property type="component" value="Unassembled WGS sequence"/>
</dbReference>
<dbReference type="OrthoDB" id="9773233at2"/>
<keyword evidence="2" id="KW-0285">Flavoprotein</keyword>
<dbReference type="PRINTS" id="PR00411">
    <property type="entry name" value="PNDRDTASEI"/>
</dbReference>
<dbReference type="PANTHER" id="PTHR42887">
    <property type="entry name" value="OS12G0638800 PROTEIN"/>
    <property type="match status" value="1"/>
</dbReference>
<keyword evidence="7" id="KW-1185">Reference proteome</keyword>
<feature type="domain" description="RsdA/BaiN/AoA(So)-like Rossmann fold-like" evidence="4">
    <location>
        <begin position="8"/>
        <end position="390"/>
    </location>
</feature>
<evidence type="ECO:0000256" key="1">
    <source>
        <dbReference type="ARBA" id="ARBA00001974"/>
    </source>
</evidence>